<dbReference type="HOGENOM" id="CLU_2409330_0_0_0"/>
<organism evidence="1 2">
    <name type="scientific">Ilyobacter polytropus (strain ATCC 51220 / DSM 2926 / LMG 16218 / CuHBu1)</name>
    <dbReference type="NCBI Taxonomy" id="572544"/>
    <lineage>
        <taxon>Bacteria</taxon>
        <taxon>Fusobacteriati</taxon>
        <taxon>Fusobacteriota</taxon>
        <taxon>Fusobacteriia</taxon>
        <taxon>Fusobacteriales</taxon>
        <taxon>Fusobacteriaceae</taxon>
        <taxon>Ilyobacter</taxon>
    </lineage>
</organism>
<protein>
    <submittedName>
        <fullName evidence="1">Uncharacterized protein</fullName>
    </submittedName>
</protein>
<dbReference type="EMBL" id="CP002281">
    <property type="protein sequence ID" value="ADO82668.1"/>
    <property type="molecule type" value="Genomic_DNA"/>
</dbReference>
<evidence type="ECO:0000313" key="1">
    <source>
        <dbReference type="EMBL" id="ADO82668.1"/>
    </source>
</evidence>
<proteinExistence type="predicted"/>
<gene>
    <name evidence="1" type="ordered locus">Ilyop_0882</name>
</gene>
<keyword evidence="2" id="KW-1185">Reference proteome</keyword>
<accession>E3H7T6</accession>
<sequence length="92" mass="10691">MFTEKIIINKGAVYLLFDKDENFIGRAFIEDLSESPVKIFTYVGRTYKKDYEEIAGSISKALKEDYKGKSEMKMEFLLNFIEDDATRTITLD</sequence>
<name>E3H7T6_ILYPC</name>
<reference evidence="1 2" key="1">
    <citation type="journal article" date="2010" name="Stand. Genomic Sci.">
        <title>Complete genome sequence of Ilyobacter polytropus type strain (CuHbu1).</title>
        <authorList>
            <person name="Sikorski J."/>
            <person name="Chertkov O."/>
            <person name="Lapidus A."/>
            <person name="Nolan M."/>
            <person name="Lucas S."/>
            <person name="Del Rio T.G."/>
            <person name="Tice H."/>
            <person name="Cheng J.F."/>
            <person name="Tapia R."/>
            <person name="Han C."/>
            <person name="Goodwin L."/>
            <person name="Pitluck S."/>
            <person name="Liolios K."/>
            <person name="Ivanova N."/>
            <person name="Mavromatis K."/>
            <person name="Mikhailova N."/>
            <person name="Pati A."/>
            <person name="Chen A."/>
            <person name="Palaniappan K."/>
            <person name="Land M."/>
            <person name="Hauser L."/>
            <person name="Chang Y.J."/>
            <person name="Jeffries C.D."/>
            <person name="Brambilla E."/>
            <person name="Yasawong M."/>
            <person name="Rohde M."/>
            <person name="Pukall R."/>
            <person name="Spring S."/>
            <person name="Goker M."/>
            <person name="Woyke T."/>
            <person name="Bristow J."/>
            <person name="Eisen J.A."/>
            <person name="Markowitz V."/>
            <person name="Hugenholtz P."/>
            <person name="Kyrpides N.C."/>
            <person name="Klenk H.P."/>
        </authorList>
    </citation>
    <scope>NUCLEOTIDE SEQUENCE [LARGE SCALE GENOMIC DNA]</scope>
    <source>
        <strain evidence="2">ATCC 51220 / DSM 2926 / LMG 16218 / CuHBu1</strain>
    </source>
</reference>
<dbReference type="KEGG" id="ipo:Ilyop_0882"/>
<dbReference type="Proteomes" id="UP000006875">
    <property type="component" value="Chromosome"/>
</dbReference>
<dbReference type="AlphaFoldDB" id="E3H7T6"/>
<dbReference type="RefSeq" id="WP_013387338.1">
    <property type="nucleotide sequence ID" value="NC_014632.1"/>
</dbReference>
<evidence type="ECO:0000313" key="2">
    <source>
        <dbReference type="Proteomes" id="UP000006875"/>
    </source>
</evidence>